<sequence length="54" mass="6588">MDKVFFSFLPILCFRITSFVKKYYENGKFCSKRQAFSVIIYIRDKSQSFYYGYL</sequence>
<dbReference type="EMBL" id="AWVJ01000069">
    <property type="protein sequence ID" value="ERK49467.1"/>
    <property type="molecule type" value="Genomic_DNA"/>
</dbReference>
<protein>
    <submittedName>
        <fullName evidence="1">Uncharacterized protein</fullName>
    </submittedName>
</protein>
<keyword evidence="2" id="KW-1185">Reference proteome</keyword>
<reference evidence="1 2" key="1">
    <citation type="submission" date="2013-06" db="EMBL/GenBank/DDBJ databases">
        <authorList>
            <person name="Weinstock G."/>
            <person name="Sodergren E."/>
            <person name="Lobos E.A."/>
            <person name="Fulton L."/>
            <person name="Fulton R."/>
            <person name="Courtney L."/>
            <person name="Fronick C."/>
            <person name="O'Laughlin M."/>
            <person name="Godfrey J."/>
            <person name="Wilson R.M."/>
            <person name="Miner T."/>
            <person name="Farmer C."/>
            <person name="Delehaunty K."/>
            <person name="Cordes M."/>
            <person name="Minx P."/>
            <person name="Tomlinson C."/>
            <person name="Chen J."/>
            <person name="Wollam A."/>
            <person name="Pepin K.H."/>
            <person name="Bhonagiri V."/>
            <person name="Zhang X."/>
            <person name="Warren W."/>
            <person name="Mitreva M."/>
            <person name="Mardis E.R."/>
            <person name="Wilson R.K."/>
        </authorList>
    </citation>
    <scope>NUCLEOTIDE SEQUENCE [LARGE SCALE GENOMIC DNA]</scope>
    <source>
        <strain evidence="1 2">ATCC 29099</strain>
    </source>
</reference>
<dbReference type="Proteomes" id="UP000016608">
    <property type="component" value="Unassembled WGS sequence"/>
</dbReference>
<comment type="caution">
    <text evidence="1">The sequence shown here is derived from an EMBL/GenBank/DDBJ whole genome shotgun (WGS) entry which is preliminary data.</text>
</comment>
<dbReference type="AlphaFoldDB" id="U2RFH5"/>
<gene>
    <name evidence="1" type="ORF">HMPREF0373_01164</name>
</gene>
<dbReference type="HOGENOM" id="CLU_3043533_0_0_9"/>
<evidence type="ECO:0000313" key="2">
    <source>
        <dbReference type="Proteomes" id="UP000016608"/>
    </source>
</evidence>
<organism evidence="1 2">
    <name type="scientific">Eubacterium ramulus ATCC 29099</name>
    <dbReference type="NCBI Taxonomy" id="1256908"/>
    <lineage>
        <taxon>Bacteria</taxon>
        <taxon>Bacillati</taxon>
        <taxon>Bacillota</taxon>
        <taxon>Clostridia</taxon>
        <taxon>Eubacteriales</taxon>
        <taxon>Eubacteriaceae</taxon>
        <taxon>Eubacterium</taxon>
    </lineage>
</organism>
<accession>U2RFH5</accession>
<evidence type="ECO:0000313" key="1">
    <source>
        <dbReference type="EMBL" id="ERK49467.1"/>
    </source>
</evidence>
<name>U2RFH5_EUBRA</name>
<proteinExistence type="predicted"/>